<proteinExistence type="predicted"/>
<gene>
    <name evidence="1" type="ORF">BDP27DRAFT_1373763</name>
</gene>
<organism evidence="1 2">
    <name type="scientific">Rhodocollybia butyracea</name>
    <dbReference type="NCBI Taxonomy" id="206335"/>
    <lineage>
        <taxon>Eukaryota</taxon>
        <taxon>Fungi</taxon>
        <taxon>Dikarya</taxon>
        <taxon>Basidiomycota</taxon>
        <taxon>Agaricomycotina</taxon>
        <taxon>Agaricomycetes</taxon>
        <taxon>Agaricomycetidae</taxon>
        <taxon>Agaricales</taxon>
        <taxon>Marasmiineae</taxon>
        <taxon>Omphalotaceae</taxon>
        <taxon>Rhodocollybia</taxon>
    </lineage>
</organism>
<keyword evidence="2" id="KW-1185">Reference proteome</keyword>
<comment type="caution">
    <text evidence="1">The sequence shown here is derived from an EMBL/GenBank/DDBJ whole genome shotgun (WGS) entry which is preliminary data.</text>
</comment>
<dbReference type="OrthoDB" id="3070287at2759"/>
<name>A0A9P5TWF8_9AGAR</name>
<accession>A0A9P5TWF8</accession>
<dbReference type="Proteomes" id="UP000772434">
    <property type="component" value="Unassembled WGS sequence"/>
</dbReference>
<dbReference type="AlphaFoldDB" id="A0A9P5TWF8"/>
<evidence type="ECO:0000313" key="1">
    <source>
        <dbReference type="EMBL" id="KAF9048388.1"/>
    </source>
</evidence>
<dbReference type="EMBL" id="JADNRY010000483">
    <property type="protein sequence ID" value="KAF9048388.1"/>
    <property type="molecule type" value="Genomic_DNA"/>
</dbReference>
<protein>
    <submittedName>
        <fullName evidence="1">Uncharacterized protein</fullName>
    </submittedName>
</protein>
<sequence length="135" mass="14770">MVALIMGKTVVDHYFPWARVCAKILIRAIDEAAYTPSTIPKDLLSLGLASKIFLKPALDGLWKRIESIVPLLLVLPETTVVNGKKLLLGPIAPLSWDCLHFYTSHVHEFTSPECQVLGGHGGLLWHSGVSLASPF</sequence>
<reference evidence="1" key="1">
    <citation type="submission" date="2020-11" db="EMBL/GenBank/DDBJ databases">
        <authorList>
            <consortium name="DOE Joint Genome Institute"/>
            <person name="Ahrendt S."/>
            <person name="Riley R."/>
            <person name="Andreopoulos W."/>
            <person name="Labutti K."/>
            <person name="Pangilinan J."/>
            <person name="Ruiz-Duenas F.J."/>
            <person name="Barrasa J.M."/>
            <person name="Sanchez-Garcia M."/>
            <person name="Camarero S."/>
            <person name="Miyauchi S."/>
            <person name="Serrano A."/>
            <person name="Linde D."/>
            <person name="Babiker R."/>
            <person name="Drula E."/>
            <person name="Ayuso-Fernandez I."/>
            <person name="Pacheco R."/>
            <person name="Padilla G."/>
            <person name="Ferreira P."/>
            <person name="Barriuso J."/>
            <person name="Kellner H."/>
            <person name="Castanera R."/>
            <person name="Alfaro M."/>
            <person name="Ramirez L."/>
            <person name="Pisabarro A.G."/>
            <person name="Kuo A."/>
            <person name="Tritt A."/>
            <person name="Lipzen A."/>
            <person name="He G."/>
            <person name="Yan M."/>
            <person name="Ng V."/>
            <person name="Cullen D."/>
            <person name="Martin F."/>
            <person name="Rosso M.-N."/>
            <person name="Henrissat B."/>
            <person name="Hibbett D."/>
            <person name="Martinez A.T."/>
            <person name="Grigoriev I.V."/>
        </authorList>
    </citation>
    <scope>NUCLEOTIDE SEQUENCE</scope>
    <source>
        <strain evidence="1">AH 40177</strain>
    </source>
</reference>
<evidence type="ECO:0000313" key="2">
    <source>
        <dbReference type="Proteomes" id="UP000772434"/>
    </source>
</evidence>